<feature type="compositionally biased region" description="Polar residues" evidence="1">
    <location>
        <begin position="512"/>
        <end position="528"/>
    </location>
</feature>
<feature type="region of interest" description="Disordered" evidence="1">
    <location>
        <begin position="805"/>
        <end position="853"/>
    </location>
</feature>
<feature type="compositionally biased region" description="Acidic residues" evidence="1">
    <location>
        <begin position="884"/>
        <end position="895"/>
    </location>
</feature>
<feature type="compositionally biased region" description="Basic and acidic residues" evidence="1">
    <location>
        <begin position="425"/>
        <end position="450"/>
    </location>
</feature>
<feature type="region of interest" description="Disordered" evidence="1">
    <location>
        <begin position="1286"/>
        <end position="1308"/>
    </location>
</feature>
<name>A0AAN6IGC8_9EURO</name>
<evidence type="ECO:0000256" key="1">
    <source>
        <dbReference type="SAM" id="MobiDB-lite"/>
    </source>
</evidence>
<feature type="region of interest" description="Disordered" evidence="1">
    <location>
        <begin position="920"/>
        <end position="967"/>
    </location>
</feature>
<feature type="compositionally biased region" description="Polar residues" evidence="1">
    <location>
        <begin position="1202"/>
        <end position="1218"/>
    </location>
</feature>
<feature type="compositionally biased region" description="Basic and acidic residues" evidence="1">
    <location>
        <begin position="981"/>
        <end position="990"/>
    </location>
</feature>
<feature type="region of interest" description="Disordered" evidence="1">
    <location>
        <begin position="754"/>
        <end position="785"/>
    </location>
</feature>
<feature type="compositionally biased region" description="Basic and acidic residues" evidence="1">
    <location>
        <begin position="998"/>
        <end position="1012"/>
    </location>
</feature>
<protein>
    <submittedName>
        <fullName evidence="2">Uncharacterized protein</fullName>
    </submittedName>
</protein>
<feature type="region of interest" description="Disordered" evidence="1">
    <location>
        <begin position="883"/>
        <end position="904"/>
    </location>
</feature>
<evidence type="ECO:0000313" key="2">
    <source>
        <dbReference type="EMBL" id="KAI1614394.1"/>
    </source>
</evidence>
<organism evidence="2 3">
    <name type="scientific">Exophiala viscosa</name>
    <dbReference type="NCBI Taxonomy" id="2486360"/>
    <lineage>
        <taxon>Eukaryota</taxon>
        <taxon>Fungi</taxon>
        <taxon>Dikarya</taxon>
        <taxon>Ascomycota</taxon>
        <taxon>Pezizomycotina</taxon>
        <taxon>Eurotiomycetes</taxon>
        <taxon>Chaetothyriomycetidae</taxon>
        <taxon>Chaetothyriales</taxon>
        <taxon>Herpotrichiellaceae</taxon>
        <taxon>Exophiala</taxon>
    </lineage>
</organism>
<reference evidence="2" key="1">
    <citation type="journal article" date="2022" name="bioRxiv">
        <title>Deciphering the potential niche of two novel black yeast fungi from a biological soil crust based on their genomes, phenotypes, and melanin regulation.</title>
        <authorList>
            <consortium name="DOE Joint Genome Institute"/>
            <person name="Carr E.C."/>
            <person name="Barton Q."/>
            <person name="Grambo S."/>
            <person name="Sullivan M."/>
            <person name="Renfro C.M."/>
            <person name="Kuo A."/>
            <person name="Pangilinan J."/>
            <person name="Lipzen A."/>
            <person name="Keymanesh K."/>
            <person name="Savage E."/>
            <person name="Barry K."/>
            <person name="Grigoriev I.V."/>
            <person name="Riekhof W.R."/>
            <person name="Harris S.S."/>
        </authorList>
    </citation>
    <scope>NUCLEOTIDE SEQUENCE</scope>
    <source>
        <strain evidence="2">JF 03-4F</strain>
    </source>
</reference>
<dbReference type="EMBL" id="MU404353">
    <property type="protein sequence ID" value="KAI1614394.1"/>
    <property type="molecule type" value="Genomic_DNA"/>
</dbReference>
<feature type="compositionally biased region" description="Polar residues" evidence="1">
    <location>
        <begin position="476"/>
        <end position="491"/>
    </location>
</feature>
<proteinExistence type="predicted"/>
<feature type="compositionally biased region" description="Basic and acidic residues" evidence="1">
    <location>
        <begin position="687"/>
        <end position="696"/>
    </location>
</feature>
<feature type="region of interest" description="Disordered" evidence="1">
    <location>
        <begin position="476"/>
        <end position="728"/>
    </location>
</feature>
<feature type="region of interest" description="Disordered" evidence="1">
    <location>
        <begin position="1161"/>
        <end position="1241"/>
    </location>
</feature>
<sequence length="1485" mass="162505">MSEFNDGGMDQTSSTASMATLVDYLKTGFRQRGPVSVPDDIKQLYRPSFQPTESHDLRDLQKILEDGRPKNILRLVPSSLCSVISIVLYYPNSQAQSKLLYLFMETVRQYKNETVFGNLMARVQTEPVTAESIRERSQYVSKKLAACVLHHLTNDGKDIQLRWRAAQFLSVILQDNPAAGEVVMQSQEFHRLHSILEADQSHVLRVLVADIVRELLHNGAERATLKSSPGSQRIIDEFPVAKEADSVWLSRAVEHLSDTDVGRAFSEQTGRIFRVQRLQCGDSASFQYSSAFIATIVNDITFLIPNGASMLTLLSIPLTSDLSITSVASESETSFSSIVEVQYLENNGYRITNGNKSAIDSITITFCDEESADSFRRLSEERKSTNDKHGSDALPEAGQKVSKVPSKRSVAVLDMSQTSDDEDHSGEQRPSQRDGHSGAGPDNEHVDTESIPRPIVGNKNGNGRLAEAALSTSLTSHLPPATTSTNQNLHPANSDHYHKPQQAKPRVPSPKPSLTVSEEPVSRSTPASADQARLFPDLKNSTRNHDKKKKQTFSISTNMAPLDDARSNQPAQTPTPAPDLAVLKKRPLSKAAAENAQSSEYDLPTGDQEPTQPNKRAKTKASKEPAKKTAAAESQMRSTKAVVTEKSVPRKSKGKQNTTKSPDKESQKTAASTRARRSAKSQTFVAHSDDSSDDRARKRPPAQASLEEPSQADAHGEHAEDSYPLEKNAAEAAIQSAKLSFTSNLKTLVAKEAAEKPGVAHKAISGNSDRRTTTPQRAIKPLSEGSIPSVSEKVLRKPSLVHFELRGPGNQATPPVVSATKVTQRSTAGVSADAEVSTSKALSGSADAQMTGPNVSEMHDGLVDNDRVMTSGKNVTVLMHGDQDETNAEVQDPEGDYMAPQEDQADSVVGVTSGRHFTHLEFQTEGNLEAGAAESKKTSMADNPPQGDAESADGEEPDLVIQEVRLESNVDSGIASVIDPVHAEHAERANSRSTAKGECLERADSPMQRSEKSDEETDERPSPVRSRSSMEQEVSEYIQSESSDDAMEMNVVSAEHPSSTRRRSPMPQTPALDDIPPVDTMTRKKESIRYQDHNRRSIGISTILDQEYPQAERVINTHKIRSSLHSGLEDVSIQVEPQRAARGQRDGMAALATATITTKVQGFEPVRQKGTSTSFERGNSMGPPPSRSTLSKPQHPARGVSLKTNLHPSATEKNSNKVVQDPAPLQHNHSSEEPKPTPPVPVRIKKAAIPLAPLAAFAAEAPPGTPLSFCTRWDMEARNAAVDATDGETHVPNNKDVPHKSGDTSLTLINGDESVDAQRSAPWPRRRRRLRSISTDDMSSVVSPSRGEAFTADRKQATTDLKVRDSQRGLLDAVMEITKDVLFRFGEEEDAIKTKVDELYRGGDQIVQTLTDSWNERLAHEHRNMTQKFAEEKNSLTEACELFKEQNTDSWQGVLRRTDVKTSVEQTLNKLTAKIEALRSRQKGI</sequence>
<comment type="caution">
    <text evidence="2">The sequence shown here is derived from an EMBL/GenBank/DDBJ whole genome shotgun (WGS) entry which is preliminary data.</text>
</comment>
<feature type="compositionally biased region" description="Polar residues" evidence="1">
    <location>
        <begin position="1025"/>
        <end position="1041"/>
    </location>
</feature>
<keyword evidence="3" id="KW-1185">Reference proteome</keyword>
<feature type="compositionally biased region" description="Polar residues" evidence="1">
    <location>
        <begin position="820"/>
        <end position="829"/>
    </location>
</feature>
<dbReference type="Proteomes" id="UP001203852">
    <property type="component" value="Unassembled WGS sequence"/>
</dbReference>
<accession>A0AAN6IGC8</accession>
<feature type="region of interest" description="Disordered" evidence="1">
    <location>
        <begin position="981"/>
        <end position="1086"/>
    </location>
</feature>
<gene>
    <name evidence="2" type="ORF">EDD36DRAFT_225641</name>
</gene>
<feature type="compositionally biased region" description="Basic and acidic residues" evidence="1">
    <location>
        <begin position="377"/>
        <end position="391"/>
    </location>
</feature>
<evidence type="ECO:0000313" key="3">
    <source>
        <dbReference type="Proteomes" id="UP001203852"/>
    </source>
</evidence>
<feature type="region of interest" description="Disordered" evidence="1">
    <location>
        <begin position="377"/>
        <end position="462"/>
    </location>
</feature>
<feature type="compositionally biased region" description="Polar residues" evidence="1">
    <location>
        <begin position="836"/>
        <end position="853"/>
    </location>
</feature>